<proteinExistence type="predicted"/>
<evidence type="ECO:0000313" key="2">
    <source>
        <dbReference type="EMBL" id="VDI59008.1"/>
    </source>
</evidence>
<dbReference type="Proteomes" id="UP000596742">
    <property type="component" value="Unassembled WGS sequence"/>
</dbReference>
<gene>
    <name evidence="2" type="ORF">MGAL_10B083468</name>
</gene>
<feature type="domain" description="DUF1758" evidence="1">
    <location>
        <begin position="1"/>
        <end position="71"/>
    </location>
</feature>
<sequence>MDSGSQRTYITENLAKRLNLKKKATEEITLVTFGADKPKTLRTQKVSLKIRLKDGVCMLIDANVVPKITGSILRRPLQMDKIEIQQGLYLLGSKLGWILTGRSQLSDEERENKMTMTVNGLLSITECCLHSTIDTCLQIKPSIEDFWKLETIGIQDCPYTSDDENTLSNFVTSLKMENGRYQVAWPWKEKLPELPENRELAYGRLKSLFQKMKNNPDLLNKYDEIIQDQCKKGIIEKCQTYVVRILESNITYHIML</sequence>
<dbReference type="PANTHER" id="PTHR47331">
    <property type="entry name" value="PHD-TYPE DOMAIN-CONTAINING PROTEIN"/>
    <property type="match status" value="1"/>
</dbReference>
<reference evidence="2" key="1">
    <citation type="submission" date="2018-11" db="EMBL/GenBank/DDBJ databases">
        <authorList>
            <person name="Alioto T."/>
            <person name="Alioto T."/>
        </authorList>
    </citation>
    <scope>NUCLEOTIDE SEQUENCE</scope>
</reference>
<protein>
    <recommendedName>
        <fullName evidence="1">DUF1758 domain-containing protein</fullName>
    </recommendedName>
</protein>
<evidence type="ECO:0000259" key="1">
    <source>
        <dbReference type="Pfam" id="PF05585"/>
    </source>
</evidence>
<name>A0A8B6G5H5_MYTGA</name>
<comment type="caution">
    <text evidence="2">The sequence shown here is derived from an EMBL/GenBank/DDBJ whole genome shotgun (WGS) entry which is preliminary data.</text>
</comment>
<dbReference type="OrthoDB" id="6145832at2759"/>
<dbReference type="InterPro" id="IPR021109">
    <property type="entry name" value="Peptidase_aspartic_dom_sf"/>
</dbReference>
<evidence type="ECO:0000313" key="3">
    <source>
        <dbReference type="Proteomes" id="UP000596742"/>
    </source>
</evidence>
<dbReference type="PANTHER" id="PTHR47331:SF1">
    <property type="entry name" value="GAG-LIKE PROTEIN"/>
    <property type="match status" value="1"/>
</dbReference>
<keyword evidence="3" id="KW-1185">Reference proteome</keyword>
<dbReference type="EMBL" id="UYJE01007901">
    <property type="protein sequence ID" value="VDI59008.1"/>
    <property type="molecule type" value="Genomic_DNA"/>
</dbReference>
<dbReference type="Pfam" id="PF05585">
    <property type="entry name" value="DUF1758"/>
    <property type="match status" value="1"/>
</dbReference>
<dbReference type="InterPro" id="IPR008737">
    <property type="entry name" value="DUF1758"/>
</dbReference>
<dbReference type="AlphaFoldDB" id="A0A8B6G5H5"/>
<accession>A0A8B6G5H5</accession>
<organism evidence="2 3">
    <name type="scientific">Mytilus galloprovincialis</name>
    <name type="common">Mediterranean mussel</name>
    <dbReference type="NCBI Taxonomy" id="29158"/>
    <lineage>
        <taxon>Eukaryota</taxon>
        <taxon>Metazoa</taxon>
        <taxon>Spiralia</taxon>
        <taxon>Lophotrochozoa</taxon>
        <taxon>Mollusca</taxon>
        <taxon>Bivalvia</taxon>
        <taxon>Autobranchia</taxon>
        <taxon>Pteriomorphia</taxon>
        <taxon>Mytilida</taxon>
        <taxon>Mytiloidea</taxon>
        <taxon>Mytilidae</taxon>
        <taxon>Mytilinae</taxon>
        <taxon>Mytilus</taxon>
    </lineage>
</organism>
<dbReference type="Gene3D" id="2.40.70.10">
    <property type="entry name" value="Acid Proteases"/>
    <property type="match status" value="1"/>
</dbReference>